<reference evidence="1 2" key="1">
    <citation type="submission" date="2019-04" db="EMBL/GenBank/DDBJ databases">
        <title>Complete genome sequencing of Piscirickettsia salmonis strain Psal-009.</title>
        <authorList>
            <person name="Schober I."/>
            <person name="Bunk B."/>
            <person name="Sproer C."/>
            <person name="Carril G.P."/>
            <person name="Riedel T."/>
            <person name="Flores-Herrera P.A."/>
            <person name="Nourdin-Galindo G."/>
            <person name="Marshall S.H."/>
            <person name="Overmann J."/>
        </authorList>
    </citation>
    <scope>NUCLEOTIDE SEQUENCE [LARGE SCALE GENOMIC DNA]</scope>
    <source>
        <strain evidence="1 2">Psal-009</strain>
    </source>
</reference>
<evidence type="ECO:0000313" key="2">
    <source>
        <dbReference type="Proteomes" id="UP000422232"/>
    </source>
</evidence>
<dbReference type="EMBL" id="CP038908">
    <property type="protein sequence ID" value="QGO07086.1"/>
    <property type="molecule type" value="Genomic_DNA"/>
</dbReference>
<keyword evidence="2" id="KW-1185">Reference proteome</keyword>
<protein>
    <submittedName>
        <fullName evidence="1">Uncharacterized protein</fullName>
    </submittedName>
</protein>
<dbReference type="Proteomes" id="UP000422232">
    <property type="component" value="Chromosome"/>
</dbReference>
<organism evidence="1 2">
    <name type="scientific">Piscirickettsia salmonis</name>
    <dbReference type="NCBI Taxonomy" id="1238"/>
    <lineage>
        <taxon>Bacteria</taxon>
        <taxon>Pseudomonadati</taxon>
        <taxon>Pseudomonadota</taxon>
        <taxon>Gammaproteobacteria</taxon>
        <taxon>Thiotrichales</taxon>
        <taxon>Piscirickettsiaceae</taxon>
        <taxon>Piscirickettsia</taxon>
    </lineage>
</organism>
<sequence>MPGSGSLELQDLKDRHGRFYQEWATILEKYSDNFKQSFLILYDVGIDPKNYWQLLHQAKGESAQFLLWSIQDLHNRGALSIGNLRHITQFSGQEIEQETTTLLQIQSGLLVLHEKAKEHKAYYQAELERFQQPDSKGGGLQDDAIDCLTRKVTVLQRIETETAPVQVNCNLKKALLSVKKIVDGEEIKVLSENDPRKKGEWFKEFVKNLVRNLFGNNSKEVKKLSESTTSLFKDALSNHHKEPLQPVPGSVVVMAC</sequence>
<dbReference type="AlphaFoldDB" id="A0A9Q6LNK2"/>
<accession>A0A9Q6LNK2</accession>
<proteinExistence type="predicted"/>
<name>A0A9Q6LNK2_PISSA</name>
<dbReference type="RefSeq" id="WP_230387325.1">
    <property type="nucleotide sequence ID" value="NZ_CP038908.1"/>
</dbReference>
<gene>
    <name evidence="1" type="ORF">Psal009_03023</name>
</gene>
<evidence type="ECO:0000313" key="1">
    <source>
        <dbReference type="EMBL" id="QGO07086.1"/>
    </source>
</evidence>